<keyword evidence="3 6" id="KW-0251">Elongation factor</keyword>
<dbReference type="HAMAP" id="MF_00054_B">
    <property type="entry name" value="EF_G_EF_2_B"/>
    <property type="match status" value="1"/>
</dbReference>
<dbReference type="PANTHER" id="PTHR43261">
    <property type="entry name" value="TRANSLATION ELONGATION FACTOR G-RELATED"/>
    <property type="match status" value="1"/>
</dbReference>
<dbReference type="Proteomes" id="UP000177855">
    <property type="component" value="Unassembled WGS sequence"/>
</dbReference>
<dbReference type="FunFam" id="2.40.30.10:FF:000006">
    <property type="entry name" value="Elongation factor G"/>
    <property type="match status" value="1"/>
</dbReference>
<dbReference type="FunFam" id="3.30.70.240:FF:000001">
    <property type="entry name" value="Elongation factor G"/>
    <property type="match status" value="1"/>
</dbReference>
<dbReference type="InterPro" id="IPR014721">
    <property type="entry name" value="Ribsml_uS5_D2-typ_fold_subgr"/>
</dbReference>
<keyword evidence="5 6" id="KW-0342">GTP-binding</keyword>
<feature type="binding site" evidence="6">
    <location>
        <begin position="21"/>
        <end position="28"/>
    </location>
    <ligand>
        <name>GTP</name>
        <dbReference type="ChEBI" id="CHEBI:37565"/>
    </ligand>
</feature>
<feature type="binding site" evidence="6">
    <location>
        <begin position="95"/>
        <end position="99"/>
    </location>
    <ligand>
        <name>GTP</name>
        <dbReference type="ChEBI" id="CHEBI:37565"/>
    </ligand>
</feature>
<reference evidence="9 10" key="1">
    <citation type="journal article" date="2016" name="Nat. Commun.">
        <title>Thousands of microbial genomes shed light on interconnected biogeochemical processes in an aquifer system.</title>
        <authorList>
            <person name="Anantharaman K."/>
            <person name="Brown C.T."/>
            <person name="Hug L.A."/>
            <person name="Sharon I."/>
            <person name="Castelle C.J."/>
            <person name="Probst A.J."/>
            <person name="Thomas B.C."/>
            <person name="Singh A."/>
            <person name="Wilkins M.J."/>
            <person name="Karaoz U."/>
            <person name="Brodie E.L."/>
            <person name="Williams K.H."/>
            <person name="Hubbard S.S."/>
            <person name="Banfield J.F."/>
        </authorList>
    </citation>
    <scope>NUCLEOTIDE SEQUENCE [LARGE SCALE GENOMIC DNA]</scope>
</reference>
<comment type="caution">
    <text evidence="9">The sequence shown here is derived from an EMBL/GenBank/DDBJ whole genome shotgun (WGS) entry which is preliminary data.</text>
</comment>
<dbReference type="PROSITE" id="PS00301">
    <property type="entry name" value="G_TR_1"/>
    <property type="match status" value="1"/>
</dbReference>
<name>A0A1F8CNY1_9BACT</name>
<proteinExistence type="inferred from homology"/>
<dbReference type="InterPro" id="IPR035649">
    <property type="entry name" value="EFG_V"/>
</dbReference>
<dbReference type="GO" id="GO:0003924">
    <property type="term" value="F:GTPase activity"/>
    <property type="evidence" value="ECO:0007669"/>
    <property type="project" value="InterPro"/>
</dbReference>
<evidence type="ECO:0000256" key="3">
    <source>
        <dbReference type="ARBA" id="ARBA00022768"/>
    </source>
</evidence>
<dbReference type="Pfam" id="PF00009">
    <property type="entry name" value="GTP_EFTU"/>
    <property type="match status" value="1"/>
</dbReference>
<dbReference type="EMBL" id="MGHS01000001">
    <property type="protein sequence ID" value="OGM77265.1"/>
    <property type="molecule type" value="Genomic_DNA"/>
</dbReference>
<dbReference type="CDD" id="cd01886">
    <property type="entry name" value="EF-G"/>
    <property type="match status" value="1"/>
</dbReference>
<dbReference type="SUPFAM" id="SSF54211">
    <property type="entry name" value="Ribosomal protein S5 domain 2-like"/>
    <property type="match status" value="1"/>
</dbReference>
<dbReference type="InterPro" id="IPR009022">
    <property type="entry name" value="EFG_III"/>
</dbReference>
<dbReference type="SUPFAM" id="SSF50447">
    <property type="entry name" value="Translation proteins"/>
    <property type="match status" value="1"/>
</dbReference>
<evidence type="ECO:0000256" key="4">
    <source>
        <dbReference type="ARBA" id="ARBA00022917"/>
    </source>
</evidence>
<dbReference type="SMART" id="SM00838">
    <property type="entry name" value="EFG_C"/>
    <property type="match status" value="1"/>
</dbReference>
<dbReference type="Pfam" id="PF14492">
    <property type="entry name" value="EFG_III"/>
    <property type="match status" value="1"/>
</dbReference>
<dbReference type="GO" id="GO:0005525">
    <property type="term" value="F:GTP binding"/>
    <property type="evidence" value="ECO:0007669"/>
    <property type="project" value="UniProtKB-UniRule"/>
</dbReference>
<dbReference type="FunFam" id="3.30.230.10:FF:000003">
    <property type="entry name" value="Elongation factor G"/>
    <property type="match status" value="1"/>
</dbReference>
<dbReference type="InterPro" id="IPR027417">
    <property type="entry name" value="P-loop_NTPase"/>
</dbReference>
<dbReference type="InterPro" id="IPR004540">
    <property type="entry name" value="Transl_elong_EFG/EF2"/>
</dbReference>
<dbReference type="InterPro" id="IPR005225">
    <property type="entry name" value="Small_GTP-bd"/>
</dbReference>
<evidence type="ECO:0000313" key="10">
    <source>
        <dbReference type="Proteomes" id="UP000177855"/>
    </source>
</evidence>
<dbReference type="InterPro" id="IPR053905">
    <property type="entry name" value="EF-G-like_DII"/>
</dbReference>
<keyword evidence="4 6" id="KW-0648">Protein biosynthesis</keyword>
<dbReference type="InterPro" id="IPR047872">
    <property type="entry name" value="EFG_IV"/>
</dbReference>
<dbReference type="InterPro" id="IPR000640">
    <property type="entry name" value="EFG_V-like"/>
</dbReference>
<evidence type="ECO:0000256" key="2">
    <source>
        <dbReference type="ARBA" id="ARBA00022741"/>
    </source>
</evidence>
<dbReference type="AlphaFoldDB" id="A0A1F8CNY1"/>
<accession>A0A1F8CNY1</accession>
<dbReference type="Gene3D" id="3.30.70.870">
    <property type="entry name" value="Elongation Factor G (Translational Gtpase), domain 3"/>
    <property type="match status" value="1"/>
</dbReference>
<dbReference type="InterPro" id="IPR041095">
    <property type="entry name" value="EFG_II"/>
</dbReference>
<dbReference type="PANTHER" id="PTHR43261:SF1">
    <property type="entry name" value="RIBOSOME-RELEASING FACTOR 2, MITOCHONDRIAL"/>
    <property type="match status" value="1"/>
</dbReference>
<evidence type="ECO:0000256" key="5">
    <source>
        <dbReference type="ARBA" id="ARBA00023134"/>
    </source>
</evidence>
<dbReference type="InterPro" id="IPR009000">
    <property type="entry name" value="Transl_B-barrel_sf"/>
</dbReference>
<dbReference type="Pfam" id="PF22042">
    <property type="entry name" value="EF-G_D2"/>
    <property type="match status" value="1"/>
</dbReference>
<dbReference type="FunFam" id="3.40.50.300:FF:000029">
    <property type="entry name" value="Elongation factor G"/>
    <property type="match status" value="1"/>
</dbReference>
<dbReference type="GO" id="GO:0003746">
    <property type="term" value="F:translation elongation factor activity"/>
    <property type="evidence" value="ECO:0007669"/>
    <property type="project" value="UniProtKB-UniRule"/>
</dbReference>
<dbReference type="InterPro" id="IPR000795">
    <property type="entry name" value="T_Tr_GTP-bd_dom"/>
</dbReference>
<dbReference type="Pfam" id="PF00679">
    <property type="entry name" value="EFG_C"/>
    <property type="match status" value="1"/>
</dbReference>
<evidence type="ECO:0000256" key="1">
    <source>
        <dbReference type="ARBA" id="ARBA00005870"/>
    </source>
</evidence>
<dbReference type="GO" id="GO:0005737">
    <property type="term" value="C:cytoplasm"/>
    <property type="evidence" value="ECO:0007669"/>
    <property type="project" value="UniProtKB-SubCell"/>
</dbReference>
<dbReference type="InterPro" id="IPR035647">
    <property type="entry name" value="EFG_III/V"/>
</dbReference>
<dbReference type="SUPFAM" id="SSF52540">
    <property type="entry name" value="P-loop containing nucleoside triphosphate hydrolases"/>
    <property type="match status" value="1"/>
</dbReference>
<dbReference type="GO" id="GO:0032790">
    <property type="term" value="P:ribosome disassembly"/>
    <property type="evidence" value="ECO:0007669"/>
    <property type="project" value="TreeGrafter"/>
</dbReference>
<dbReference type="CDD" id="cd01434">
    <property type="entry name" value="EFG_mtEFG1_IV"/>
    <property type="match status" value="1"/>
</dbReference>
<comment type="caution">
    <text evidence="6">Lacks conserved residue(s) required for the propagation of feature annotation.</text>
</comment>
<evidence type="ECO:0000259" key="8">
    <source>
        <dbReference type="PROSITE" id="PS51722"/>
    </source>
</evidence>
<keyword evidence="6" id="KW-0963">Cytoplasm</keyword>
<dbReference type="FunFam" id="3.30.70.870:FF:000001">
    <property type="entry name" value="Elongation factor G"/>
    <property type="match status" value="1"/>
</dbReference>
<dbReference type="SMART" id="SM00889">
    <property type="entry name" value="EFG_IV"/>
    <property type="match status" value="1"/>
</dbReference>
<dbReference type="Gene3D" id="3.30.230.10">
    <property type="match status" value="1"/>
</dbReference>
<keyword evidence="2 6" id="KW-0547">Nucleotide-binding</keyword>
<dbReference type="PRINTS" id="PR00315">
    <property type="entry name" value="ELONGATNFCT"/>
</dbReference>
<dbReference type="InterPro" id="IPR031157">
    <property type="entry name" value="G_TR_CS"/>
</dbReference>
<dbReference type="SUPFAM" id="SSF54980">
    <property type="entry name" value="EF-G C-terminal domain-like"/>
    <property type="match status" value="2"/>
</dbReference>
<dbReference type="Gene3D" id="3.40.50.300">
    <property type="entry name" value="P-loop containing nucleotide triphosphate hydrolases"/>
    <property type="match status" value="1"/>
</dbReference>
<dbReference type="Pfam" id="PF03764">
    <property type="entry name" value="EFG_IV"/>
    <property type="match status" value="1"/>
</dbReference>
<gene>
    <name evidence="6" type="primary">fusA</name>
    <name evidence="9" type="ORF">A2210_01015</name>
</gene>
<dbReference type="NCBIfam" id="TIGR00484">
    <property type="entry name" value="EF-G"/>
    <property type="match status" value="1"/>
</dbReference>
<dbReference type="CDD" id="cd03713">
    <property type="entry name" value="EFG_mtEFG_C"/>
    <property type="match status" value="1"/>
</dbReference>
<dbReference type="NCBIfam" id="TIGR00231">
    <property type="entry name" value="small_GTP"/>
    <property type="match status" value="1"/>
</dbReference>
<evidence type="ECO:0000313" key="9">
    <source>
        <dbReference type="EMBL" id="OGM77265.1"/>
    </source>
</evidence>
<evidence type="ECO:0000256" key="6">
    <source>
        <dbReference type="HAMAP-Rule" id="MF_00054"/>
    </source>
</evidence>
<dbReference type="Gene3D" id="2.40.30.10">
    <property type="entry name" value="Translation factors"/>
    <property type="match status" value="1"/>
</dbReference>
<protein>
    <recommendedName>
        <fullName evidence="6 7">Elongation factor G</fullName>
        <shortName evidence="6">EF-G</shortName>
    </recommendedName>
</protein>
<comment type="similarity">
    <text evidence="1 6">Belongs to the TRAFAC class translation factor GTPase superfamily. Classic translation factor GTPase family. EF-G/EF-2 subfamily.</text>
</comment>
<comment type="subcellular location">
    <subcellularLocation>
        <location evidence="6">Cytoplasm</location>
    </subcellularLocation>
</comment>
<dbReference type="CDD" id="cd04088">
    <property type="entry name" value="EFG_mtEFG_II"/>
    <property type="match status" value="1"/>
</dbReference>
<dbReference type="STRING" id="1802532.A2210_01015"/>
<evidence type="ECO:0000256" key="7">
    <source>
        <dbReference type="NCBIfam" id="TIGR00484"/>
    </source>
</evidence>
<comment type="function">
    <text evidence="6">Catalyzes the GTP-dependent ribosomal translocation step during translation elongation. During this step, the ribosome changes from the pre-translocational (PRE) to the post-translocational (POST) state as the newly formed A-site-bound peptidyl-tRNA and P-site-bound deacylated tRNA move to the P and E sites, respectively. Catalyzes the coordinated movement of the two tRNA molecules, the mRNA and conformational changes in the ribosome.</text>
</comment>
<dbReference type="Gene3D" id="3.30.70.240">
    <property type="match status" value="1"/>
</dbReference>
<dbReference type="PROSITE" id="PS51722">
    <property type="entry name" value="G_TR_2"/>
    <property type="match status" value="1"/>
</dbReference>
<sequence length="709" mass="77422">MTVTKGREVPLDAIRNIGIIAHIDAGKTTTTERILFETGKTYKQGSVDEGTTVTDWMAQERERGITIVSAAITTFWDLKNASSVTSGHYRINIIDTPGHIDFTAEVERSLRVLDGAVMVFDGRTGVESQSETVWRQADKYHVPRICVLNKLNLIGADFAGSIKSIHERLGANASPVVIPIGLEHAHHGVVDLVKMKAFTIKSVDDNALTEEEIPGELLEDAKKYRAELIEKVAEFDDEALNKYLEGQELDEVLLKKAIRKGVTKGAFFPIFGGDNRTAEVHLLLDGVLEYLPSPLDLPAVEGVNPKSGEKEIRERKNEAPLSALAFKVMTDPHVGRLVYLRIYSGKISAGQQVFNATRQITERIGKLVLLHADQRELIDSAFAGEIVAAVGIKDTTTGDTICDLGHPITLESISFPEPVISLAIEPATKSDQEKMGIALNKLSDEDPTFRIKSNPETGQTIISGMGELQLEVLVDRMKREFGVVATTGAPQVAYKETIKKIAQGEGKYIRQTGGRGQYGHCLLRIEPKGRGEGFEFKSEIKGGSIPSEFIPPIEKGVKEKMENGILAGFPMVDMKVAVYDGSFHDVDSSEIAFKIAGSLALEEAARHADMILLEPIMKVEVSTPEEFMGDVIGDLSSKRAQILGTEKRGVMTVINATAPLEELSGYATKLRSISQGRASYYMEPSHYEEVPKNIAEGIVAKSGKVPVSA</sequence>
<dbReference type="CDD" id="cd16262">
    <property type="entry name" value="EFG_III"/>
    <property type="match status" value="1"/>
</dbReference>
<feature type="domain" description="Tr-type G" evidence="8">
    <location>
        <begin position="12"/>
        <end position="295"/>
    </location>
</feature>
<organism evidence="9 10">
    <name type="scientific">Candidatus Woesebacteria bacterium RIFOXYA1_FULL_40_18</name>
    <dbReference type="NCBI Taxonomy" id="1802532"/>
    <lineage>
        <taxon>Bacteria</taxon>
        <taxon>Candidatus Woeseibacteriota</taxon>
    </lineage>
</organism>
<dbReference type="InterPro" id="IPR020568">
    <property type="entry name" value="Ribosomal_Su5_D2-typ_SF"/>
</dbReference>
<dbReference type="NCBIfam" id="NF009381">
    <property type="entry name" value="PRK12740.1-5"/>
    <property type="match status" value="1"/>
</dbReference>
<dbReference type="InterPro" id="IPR005517">
    <property type="entry name" value="Transl_elong_EFG/EF2_IV"/>
</dbReference>